<proteinExistence type="inferred from homology"/>
<dbReference type="GO" id="GO:0008047">
    <property type="term" value="F:enzyme activator activity"/>
    <property type="evidence" value="ECO:0007669"/>
    <property type="project" value="InterPro"/>
</dbReference>
<dbReference type="InterPro" id="IPR010334">
    <property type="entry name" value="Dcp1"/>
</dbReference>
<dbReference type="GO" id="GO:0000932">
    <property type="term" value="C:P-body"/>
    <property type="evidence" value="ECO:0007669"/>
    <property type="project" value="TreeGrafter"/>
</dbReference>
<sequence length="444" mass="48814">MSRQTPRKSRHRHHGSSGGPRQIPASDYESDAAQYMENNQHNQHSQLPPARDNNELSLRVLRRYQPGVRSIMAIAANAVAYTFSETTQGWEKHGAEGTMFVCEQEPVIAPTSQVLPRVCVFVLNRRSMENLVIDLLRVTDCEVVGELIVFRLEDDSNNNTSNGNHQAGGGVEEGPKKKILGLWIHADESNTREMHATLILAAWQEGRLAFDAYIQAATAGIVDNSGYTPEPQSVDVAGHESPAGKRLSMEIPALIQTQISLSSSFEQWLARKTQSDGDHGGVIGKILSRLGSYKKWLEAAEKSPHQELEAPDSWVMGANLRVRDDSSSVIAITGPGSGETLEIIPKDNVEAKNLMSCGAFSKSQESLRSLLHSAAEIERETALLNQPPDATVKTYIQRLQEYNEIKDIGQQLIGFIAENRGVPVRTIYENGEFGVSLPRDPSAG</sequence>
<evidence type="ECO:0000256" key="5">
    <source>
        <dbReference type="ARBA" id="ARBA00022664"/>
    </source>
</evidence>
<protein>
    <submittedName>
        <fullName evidence="9">Uncharacterized protein</fullName>
    </submittedName>
</protein>
<dbReference type="Gene3D" id="2.30.29.30">
    <property type="entry name" value="Pleckstrin-homology domain (PH domain)/Phosphotyrosine-binding domain (PTB)"/>
    <property type="match status" value="1"/>
</dbReference>
<keyword evidence="7" id="KW-0234">DNA repair</keyword>
<reference evidence="9" key="1">
    <citation type="journal article" date="2023" name="Mol. Phylogenet. Evol.">
        <title>Genome-scale phylogeny and comparative genomics of the fungal order Sordariales.</title>
        <authorList>
            <person name="Hensen N."/>
            <person name="Bonometti L."/>
            <person name="Westerberg I."/>
            <person name="Brannstrom I.O."/>
            <person name="Guillou S."/>
            <person name="Cros-Aarteil S."/>
            <person name="Calhoun S."/>
            <person name="Haridas S."/>
            <person name="Kuo A."/>
            <person name="Mondo S."/>
            <person name="Pangilinan J."/>
            <person name="Riley R."/>
            <person name="LaButti K."/>
            <person name="Andreopoulos B."/>
            <person name="Lipzen A."/>
            <person name="Chen C."/>
            <person name="Yan M."/>
            <person name="Daum C."/>
            <person name="Ng V."/>
            <person name="Clum A."/>
            <person name="Steindorff A."/>
            <person name="Ohm R.A."/>
            <person name="Martin F."/>
            <person name="Silar P."/>
            <person name="Natvig D.O."/>
            <person name="Lalanne C."/>
            <person name="Gautier V."/>
            <person name="Ament-Velasquez S.L."/>
            <person name="Kruys A."/>
            <person name="Hutchinson M.I."/>
            <person name="Powell A.J."/>
            <person name="Barry K."/>
            <person name="Miller A.N."/>
            <person name="Grigoriev I.V."/>
            <person name="Debuchy R."/>
            <person name="Gladieux P."/>
            <person name="Hiltunen Thoren M."/>
            <person name="Johannesson H."/>
        </authorList>
    </citation>
    <scope>NUCLEOTIDE SEQUENCE</scope>
    <source>
        <strain evidence="9">CBS 141.50</strain>
    </source>
</reference>
<accession>A0AAN6UVM2</accession>
<dbReference type="Proteomes" id="UP001302676">
    <property type="component" value="Unassembled WGS sequence"/>
</dbReference>
<evidence type="ECO:0000256" key="3">
    <source>
        <dbReference type="ARBA" id="ARBA00008778"/>
    </source>
</evidence>
<comment type="similarity">
    <text evidence="3">Belongs to the DCP1 family.</text>
</comment>
<dbReference type="RefSeq" id="XP_062633166.1">
    <property type="nucleotide sequence ID" value="XM_062784942.1"/>
</dbReference>
<evidence type="ECO:0000256" key="2">
    <source>
        <dbReference type="ARBA" id="ARBA00008060"/>
    </source>
</evidence>
<gene>
    <name evidence="9" type="ORF">C8A04DRAFT_40431</name>
</gene>
<dbReference type="GO" id="GO:0006397">
    <property type="term" value="P:mRNA processing"/>
    <property type="evidence" value="ECO:0007669"/>
    <property type="project" value="UniProtKB-KW"/>
</dbReference>
<keyword evidence="6" id="KW-0227">DNA damage</keyword>
<dbReference type="GO" id="GO:0031087">
    <property type="term" value="P:deadenylation-independent decapping of nuclear-transcribed mRNA"/>
    <property type="evidence" value="ECO:0007669"/>
    <property type="project" value="TreeGrafter"/>
</dbReference>
<keyword evidence="5" id="KW-0507">mRNA processing</keyword>
<feature type="region of interest" description="Disordered" evidence="8">
    <location>
        <begin position="1"/>
        <end position="54"/>
    </location>
</feature>
<feature type="compositionally biased region" description="Basic residues" evidence="8">
    <location>
        <begin position="1"/>
        <end position="15"/>
    </location>
</feature>
<feature type="compositionally biased region" description="Polar residues" evidence="8">
    <location>
        <begin position="36"/>
        <end position="46"/>
    </location>
</feature>
<reference evidence="9" key="2">
    <citation type="submission" date="2023-05" db="EMBL/GenBank/DDBJ databases">
        <authorList>
            <consortium name="Lawrence Berkeley National Laboratory"/>
            <person name="Steindorff A."/>
            <person name="Hensen N."/>
            <person name="Bonometti L."/>
            <person name="Westerberg I."/>
            <person name="Brannstrom I.O."/>
            <person name="Guillou S."/>
            <person name="Cros-Aarteil S."/>
            <person name="Calhoun S."/>
            <person name="Haridas S."/>
            <person name="Kuo A."/>
            <person name="Mondo S."/>
            <person name="Pangilinan J."/>
            <person name="Riley R."/>
            <person name="Labutti K."/>
            <person name="Andreopoulos B."/>
            <person name="Lipzen A."/>
            <person name="Chen C."/>
            <person name="Yanf M."/>
            <person name="Daum C."/>
            <person name="Ng V."/>
            <person name="Clum A."/>
            <person name="Ohm R."/>
            <person name="Martin F."/>
            <person name="Silar P."/>
            <person name="Natvig D."/>
            <person name="Lalanne C."/>
            <person name="Gautier V."/>
            <person name="Ament-Velasquez S.L."/>
            <person name="Kruys A."/>
            <person name="Hutchinson M.I."/>
            <person name="Powell A.J."/>
            <person name="Barry K."/>
            <person name="Miller A.N."/>
            <person name="Grigoriev I.V."/>
            <person name="Debuchy R."/>
            <person name="Gladieux P."/>
            <person name="Thoren M.H."/>
            <person name="Johannesson H."/>
        </authorList>
    </citation>
    <scope>NUCLEOTIDE SEQUENCE</scope>
    <source>
        <strain evidence="9">CBS 141.50</strain>
    </source>
</reference>
<comment type="caution">
    <text evidence="9">The sequence shown here is derived from an EMBL/GenBank/DDBJ whole genome shotgun (WGS) entry which is preliminary data.</text>
</comment>
<dbReference type="PANTHER" id="PTHR16290">
    <property type="entry name" value="TRANSCRIPTION FACTOR SMIF DECAPPING ENZYME DCP1"/>
    <property type="match status" value="1"/>
</dbReference>
<dbReference type="GeneID" id="87821555"/>
<organism evidence="9 10">
    <name type="scientific">Dichotomopilus funicola</name>
    <dbReference type="NCBI Taxonomy" id="1934379"/>
    <lineage>
        <taxon>Eukaryota</taxon>
        <taxon>Fungi</taxon>
        <taxon>Dikarya</taxon>
        <taxon>Ascomycota</taxon>
        <taxon>Pezizomycotina</taxon>
        <taxon>Sordariomycetes</taxon>
        <taxon>Sordariomycetidae</taxon>
        <taxon>Sordariales</taxon>
        <taxon>Chaetomiaceae</taxon>
        <taxon>Dichotomopilus</taxon>
    </lineage>
</organism>
<comment type="subcellular location">
    <subcellularLocation>
        <location evidence="1">Cytoplasm</location>
    </subcellularLocation>
</comment>
<evidence type="ECO:0000256" key="4">
    <source>
        <dbReference type="ARBA" id="ARBA00022490"/>
    </source>
</evidence>
<dbReference type="Gene3D" id="1.20.5.170">
    <property type="match status" value="1"/>
</dbReference>
<comment type="similarity">
    <text evidence="2">Belongs to the SWI5/SAE3 family.</text>
</comment>
<keyword evidence="4" id="KW-0963">Cytoplasm</keyword>
<evidence type="ECO:0000313" key="9">
    <source>
        <dbReference type="EMBL" id="KAK4139795.1"/>
    </source>
</evidence>
<dbReference type="InterPro" id="IPR011993">
    <property type="entry name" value="PH-like_dom_sf"/>
</dbReference>
<dbReference type="AlphaFoldDB" id="A0AAN6UVM2"/>
<dbReference type="PANTHER" id="PTHR16290:SF0">
    <property type="entry name" value="DECAPPING PROTEIN 1, ISOFORM A"/>
    <property type="match status" value="1"/>
</dbReference>
<dbReference type="Pfam" id="PF06058">
    <property type="entry name" value="DCP1"/>
    <property type="match status" value="1"/>
</dbReference>
<dbReference type="GO" id="GO:0000290">
    <property type="term" value="P:deadenylation-dependent decapping of nuclear-transcribed mRNA"/>
    <property type="evidence" value="ECO:0007669"/>
    <property type="project" value="InterPro"/>
</dbReference>
<dbReference type="GO" id="GO:0006281">
    <property type="term" value="P:DNA repair"/>
    <property type="evidence" value="ECO:0007669"/>
    <property type="project" value="UniProtKB-KW"/>
</dbReference>
<dbReference type="InterPro" id="IPR010760">
    <property type="entry name" value="DNA-repair_Swi5"/>
</dbReference>
<evidence type="ECO:0000256" key="6">
    <source>
        <dbReference type="ARBA" id="ARBA00022763"/>
    </source>
</evidence>
<dbReference type="GO" id="GO:0003729">
    <property type="term" value="F:mRNA binding"/>
    <property type="evidence" value="ECO:0007669"/>
    <property type="project" value="TreeGrafter"/>
</dbReference>
<evidence type="ECO:0000256" key="8">
    <source>
        <dbReference type="SAM" id="MobiDB-lite"/>
    </source>
</evidence>
<dbReference type="EMBL" id="MU853649">
    <property type="protein sequence ID" value="KAK4139795.1"/>
    <property type="molecule type" value="Genomic_DNA"/>
</dbReference>
<name>A0AAN6UVM2_9PEZI</name>
<evidence type="ECO:0000256" key="7">
    <source>
        <dbReference type="ARBA" id="ARBA00023204"/>
    </source>
</evidence>
<dbReference type="SUPFAM" id="SSF50729">
    <property type="entry name" value="PH domain-like"/>
    <property type="match status" value="1"/>
</dbReference>
<dbReference type="Pfam" id="PF07061">
    <property type="entry name" value="Swi5"/>
    <property type="match status" value="1"/>
</dbReference>
<evidence type="ECO:0000313" key="10">
    <source>
        <dbReference type="Proteomes" id="UP001302676"/>
    </source>
</evidence>
<evidence type="ECO:0000256" key="1">
    <source>
        <dbReference type="ARBA" id="ARBA00004496"/>
    </source>
</evidence>
<keyword evidence="10" id="KW-1185">Reference proteome</keyword>
<dbReference type="CDD" id="cd13182">
    <property type="entry name" value="EVH1-like_Dcp1"/>
    <property type="match status" value="1"/>
</dbReference>